<keyword evidence="3" id="KW-1185">Reference proteome</keyword>
<name>A0A0G3HAC2_9CORY</name>
<dbReference type="KEGG" id="cted:CTEST_07080"/>
<dbReference type="EMBL" id="CP011545">
    <property type="protein sequence ID" value="AKK08853.1"/>
    <property type="molecule type" value="Genomic_DNA"/>
</dbReference>
<keyword evidence="1" id="KW-0175">Coiled coil</keyword>
<evidence type="ECO:0000313" key="2">
    <source>
        <dbReference type="EMBL" id="AKK08853.1"/>
    </source>
</evidence>
<dbReference type="InterPro" id="IPR009200">
    <property type="entry name" value="DUF1269_membrane"/>
</dbReference>
<gene>
    <name evidence="2" type="ORF">CTEST_07080</name>
</gene>
<accession>A0A0G3HAC2</accession>
<sequence length="199" mass="20717">MTDYAVAIVLPDNASTYQFYSTMKNSYDQLGVSASAIVERDDQGAVRVTEGDDTVTGEGIVGGSLLGLLVGVLGGPLGMLLGASVGAAGGAVFDAARVDTADDAITEFAGLVPAGRNAIIAETVESSTVALDAVVKDAGGTIVRRPIAEIVAEIEAQQQAVADAADAARDALREQRKQERHEKIEERIDALKARFSRNK</sequence>
<feature type="coiled-coil region" evidence="1">
    <location>
        <begin position="154"/>
        <end position="194"/>
    </location>
</feature>
<evidence type="ECO:0000256" key="1">
    <source>
        <dbReference type="SAM" id="Coils"/>
    </source>
</evidence>
<protein>
    <submittedName>
        <fullName evidence="2">Putative membrane protein</fullName>
    </submittedName>
</protein>
<evidence type="ECO:0000313" key="3">
    <source>
        <dbReference type="Proteomes" id="UP000035540"/>
    </source>
</evidence>
<dbReference type="RefSeq" id="WP_047253133.1">
    <property type="nucleotide sequence ID" value="NZ_CP011545.1"/>
</dbReference>
<dbReference type="AlphaFoldDB" id="A0A0G3HAC2"/>
<dbReference type="OrthoDB" id="4773532at2"/>
<proteinExistence type="predicted"/>
<dbReference type="PATRIC" id="fig|136857.5.peg.1411"/>
<organism evidence="2 3">
    <name type="scientific">Corynebacterium testudinoris</name>
    <dbReference type="NCBI Taxonomy" id="136857"/>
    <lineage>
        <taxon>Bacteria</taxon>
        <taxon>Bacillati</taxon>
        <taxon>Actinomycetota</taxon>
        <taxon>Actinomycetes</taxon>
        <taxon>Mycobacteriales</taxon>
        <taxon>Corynebacteriaceae</taxon>
        <taxon>Corynebacterium</taxon>
    </lineage>
</organism>
<dbReference type="Proteomes" id="UP000035540">
    <property type="component" value="Chromosome"/>
</dbReference>
<reference evidence="3" key="2">
    <citation type="submission" date="2015-05" db="EMBL/GenBank/DDBJ databases">
        <title>Complete genome sequence of Corynebacterium testudinoris DSM 44614, recovered from necrotic lesions in the mouth of a tortoise.</title>
        <authorList>
            <person name="Ruckert C."/>
            <person name="Albersmeier A."/>
            <person name="Winkler A."/>
            <person name="Tauch A."/>
        </authorList>
    </citation>
    <scope>NUCLEOTIDE SEQUENCE [LARGE SCALE GENOMIC DNA]</scope>
    <source>
        <strain evidence="3">DSM 44614</strain>
    </source>
</reference>
<dbReference type="Pfam" id="PF06897">
    <property type="entry name" value="DUF1269"/>
    <property type="match status" value="1"/>
</dbReference>
<reference evidence="2 3" key="1">
    <citation type="journal article" date="2015" name="Genome Announc.">
        <title>Complete Genome Sequence of the Type Strain Corynebacterium testudinoris DSM 44614, Recovered from Necrotic Lesions in the Mouth of a Tortoise.</title>
        <authorList>
            <person name="Ruckert C."/>
            <person name="Kriete M."/>
            <person name="Jaenicke S."/>
            <person name="Winkler A."/>
            <person name="Tauch A."/>
        </authorList>
    </citation>
    <scope>NUCLEOTIDE SEQUENCE [LARGE SCALE GENOMIC DNA]</scope>
    <source>
        <strain evidence="2 3">DSM 44614</strain>
    </source>
</reference>